<evidence type="ECO:0000313" key="2">
    <source>
        <dbReference type="Proteomes" id="UP001499993"/>
    </source>
</evidence>
<comment type="caution">
    <text evidence="1">The sequence shown here is derived from an EMBL/GenBank/DDBJ whole genome shotgun (WGS) entry which is preliminary data.</text>
</comment>
<proteinExistence type="predicted"/>
<dbReference type="InterPro" id="IPR029069">
    <property type="entry name" value="HotDog_dom_sf"/>
</dbReference>
<dbReference type="PANTHER" id="PTHR31793:SF2">
    <property type="entry name" value="BLR1345 PROTEIN"/>
    <property type="match status" value="1"/>
</dbReference>
<dbReference type="Proteomes" id="UP001499993">
    <property type="component" value="Unassembled WGS sequence"/>
</dbReference>
<name>A0ABP9H1P9_9ACTN</name>
<evidence type="ECO:0000313" key="1">
    <source>
        <dbReference type="EMBL" id="GAA4958650.1"/>
    </source>
</evidence>
<dbReference type="SUPFAM" id="SSF54637">
    <property type="entry name" value="Thioesterase/thiol ester dehydrase-isomerase"/>
    <property type="match status" value="1"/>
</dbReference>
<sequence>MTAAAPTAPEGGGYAAVLRQRVAPEWIDYNGHLSEAYYVLIFGFATDGLMERVGLGPDYRRETGRSLYTVEAHVRYLREVGEGSEVEVRTRVVAVGAKKVRLCHEMWLDGGLRATEELMALHVDQQTQSTVPFPETVAERLAAAVGEAPDYAGRAIG</sequence>
<protein>
    <submittedName>
        <fullName evidence="1">Thioesterase family protein</fullName>
    </submittedName>
</protein>
<organism evidence="1 2">
    <name type="scientific">Streptomonospora halophila</name>
    <dbReference type="NCBI Taxonomy" id="427369"/>
    <lineage>
        <taxon>Bacteria</taxon>
        <taxon>Bacillati</taxon>
        <taxon>Actinomycetota</taxon>
        <taxon>Actinomycetes</taxon>
        <taxon>Streptosporangiales</taxon>
        <taxon>Nocardiopsidaceae</taxon>
        <taxon>Streptomonospora</taxon>
    </lineage>
</organism>
<dbReference type="EMBL" id="BAABIK010000055">
    <property type="protein sequence ID" value="GAA4958650.1"/>
    <property type="molecule type" value="Genomic_DNA"/>
</dbReference>
<accession>A0ABP9H1P9</accession>
<dbReference type="RefSeq" id="WP_345559464.1">
    <property type="nucleotide sequence ID" value="NZ_BAABIK010000055.1"/>
</dbReference>
<dbReference type="InterPro" id="IPR050563">
    <property type="entry name" value="4-hydroxybenzoyl-CoA_TE"/>
</dbReference>
<dbReference type="Pfam" id="PF13279">
    <property type="entry name" value="4HBT_2"/>
    <property type="match status" value="1"/>
</dbReference>
<gene>
    <name evidence="1" type="ORF">GCM10023224_50810</name>
</gene>
<keyword evidence="2" id="KW-1185">Reference proteome</keyword>
<dbReference type="Gene3D" id="3.10.129.10">
    <property type="entry name" value="Hotdog Thioesterase"/>
    <property type="match status" value="1"/>
</dbReference>
<dbReference type="CDD" id="cd00586">
    <property type="entry name" value="4HBT"/>
    <property type="match status" value="1"/>
</dbReference>
<reference evidence="2" key="1">
    <citation type="journal article" date="2019" name="Int. J. Syst. Evol. Microbiol.">
        <title>The Global Catalogue of Microorganisms (GCM) 10K type strain sequencing project: providing services to taxonomists for standard genome sequencing and annotation.</title>
        <authorList>
            <consortium name="The Broad Institute Genomics Platform"/>
            <consortium name="The Broad Institute Genome Sequencing Center for Infectious Disease"/>
            <person name="Wu L."/>
            <person name="Ma J."/>
        </authorList>
    </citation>
    <scope>NUCLEOTIDE SEQUENCE [LARGE SCALE GENOMIC DNA]</scope>
    <source>
        <strain evidence="2">JCM 18123</strain>
    </source>
</reference>
<dbReference type="PANTHER" id="PTHR31793">
    <property type="entry name" value="4-HYDROXYBENZOYL-COA THIOESTERASE FAMILY MEMBER"/>
    <property type="match status" value="1"/>
</dbReference>